<evidence type="ECO:0000256" key="1">
    <source>
        <dbReference type="ARBA" id="ARBA00004141"/>
    </source>
</evidence>
<accession>A0ABT8F3M2</accession>
<dbReference type="Pfam" id="PF06736">
    <property type="entry name" value="TMEM175"/>
    <property type="match status" value="1"/>
</dbReference>
<feature type="transmembrane region" description="Helical" evidence="13">
    <location>
        <begin position="27"/>
        <end position="46"/>
    </location>
</feature>
<evidence type="ECO:0000256" key="7">
    <source>
        <dbReference type="ARBA" id="ARBA00022958"/>
    </source>
</evidence>
<evidence type="ECO:0000256" key="8">
    <source>
        <dbReference type="ARBA" id="ARBA00022989"/>
    </source>
</evidence>
<dbReference type="InterPro" id="IPR010617">
    <property type="entry name" value="TMEM175-like"/>
</dbReference>
<comment type="similarity">
    <text evidence="2">Belongs to the TMEM175 family.</text>
</comment>
<evidence type="ECO:0000256" key="2">
    <source>
        <dbReference type="ARBA" id="ARBA00006920"/>
    </source>
</evidence>
<evidence type="ECO:0000256" key="6">
    <source>
        <dbReference type="ARBA" id="ARBA00022826"/>
    </source>
</evidence>
<evidence type="ECO:0000256" key="9">
    <source>
        <dbReference type="ARBA" id="ARBA00023065"/>
    </source>
</evidence>
<organism evidence="14 15">
    <name type="scientific">Shiella aurantiaca</name>
    <dbReference type="NCBI Taxonomy" id="3058365"/>
    <lineage>
        <taxon>Bacteria</taxon>
        <taxon>Pseudomonadati</taxon>
        <taxon>Bacteroidota</taxon>
        <taxon>Cytophagia</taxon>
        <taxon>Cytophagales</taxon>
        <taxon>Shiellaceae</taxon>
        <taxon>Shiella</taxon>
    </lineage>
</organism>
<sequence>MLRKNLSDHGIGMNNEFRNRGEGQTRIEAFSDAIFALAITLLLISSKAPQNFQELKQFTNEIIPFAICLVLLTLIWWEHFVFFIRYGFKNRRIVVYNTLLLFIVLFYVYPLKFLTKYISLLFGGIFHRPLWQKTMEMAGVRDVPYLMIIYGLGAAAIFLVLALMYHYAYKQREALELNAIETFDTKTSIKTNILMASIPLISCLLAFLSRNTSWAGFTSGFVYFLYFPVMFIHAFQVAKARQKILHPPKNEE</sequence>
<comment type="subcellular location">
    <subcellularLocation>
        <location evidence="1">Membrane</location>
        <topology evidence="1">Multi-pass membrane protein</topology>
    </subcellularLocation>
</comment>
<evidence type="ECO:0000256" key="11">
    <source>
        <dbReference type="ARBA" id="ARBA00023303"/>
    </source>
</evidence>
<evidence type="ECO:0000313" key="15">
    <source>
        <dbReference type="Proteomes" id="UP001168552"/>
    </source>
</evidence>
<evidence type="ECO:0000313" key="14">
    <source>
        <dbReference type="EMBL" id="MDN4165058.1"/>
    </source>
</evidence>
<keyword evidence="9" id="KW-0406">Ion transport</keyword>
<name>A0ABT8F3M2_9BACT</name>
<evidence type="ECO:0000256" key="5">
    <source>
        <dbReference type="ARBA" id="ARBA00022692"/>
    </source>
</evidence>
<reference evidence="14" key="1">
    <citation type="submission" date="2023-06" db="EMBL/GenBank/DDBJ databases">
        <title>Cytophagales bacterium Strain LB-30, isolated from soil.</title>
        <authorList>
            <person name="Liu B."/>
        </authorList>
    </citation>
    <scope>NUCLEOTIDE SEQUENCE</scope>
    <source>
        <strain evidence="14">LB-30</strain>
    </source>
</reference>
<protein>
    <submittedName>
        <fullName evidence="14">TMEM175 family protein</fullName>
    </submittedName>
</protein>
<keyword evidence="4" id="KW-0633">Potassium transport</keyword>
<feature type="transmembrane region" description="Helical" evidence="13">
    <location>
        <begin position="62"/>
        <end position="81"/>
    </location>
</feature>
<keyword evidence="10 13" id="KW-0472">Membrane</keyword>
<evidence type="ECO:0000256" key="4">
    <source>
        <dbReference type="ARBA" id="ARBA00022538"/>
    </source>
</evidence>
<evidence type="ECO:0000256" key="13">
    <source>
        <dbReference type="SAM" id="Phobius"/>
    </source>
</evidence>
<feature type="transmembrane region" description="Helical" evidence="13">
    <location>
        <begin position="214"/>
        <end position="235"/>
    </location>
</feature>
<dbReference type="EMBL" id="JAUHJS010000003">
    <property type="protein sequence ID" value="MDN4165058.1"/>
    <property type="molecule type" value="Genomic_DNA"/>
</dbReference>
<evidence type="ECO:0000256" key="12">
    <source>
        <dbReference type="ARBA" id="ARBA00034430"/>
    </source>
</evidence>
<keyword evidence="8 13" id="KW-1133">Transmembrane helix</keyword>
<keyword evidence="6" id="KW-0631">Potassium channel</keyword>
<keyword evidence="3" id="KW-0813">Transport</keyword>
<keyword evidence="11" id="KW-0407">Ion channel</keyword>
<evidence type="ECO:0000256" key="10">
    <source>
        <dbReference type="ARBA" id="ARBA00023136"/>
    </source>
</evidence>
<keyword evidence="7" id="KW-0630">Potassium</keyword>
<gene>
    <name evidence="14" type="ORF">QWY31_06065</name>
</gene>
<dbReference type="RefSeq" id="WP_320003588.1">
    <property type="nucleotide sequence ID" value="NZ_JAUHJS010000003.1"/>
</dbReference>
<keyword evidence="5 13" id="KW-0812">Transmembrane</keyword>
<feature type="transmembrane region" description="Helical" evidence="13">
    <location>
        <begin position="145"/>
        <end position="168"/>
    </location>
</feature>
<keyword evidence="15" id="KW-1185">Reference proteome</keyword>
<proteinExistence type="inferred from homology"/>
<feature type="transmembrane region" description="Helical" evidence="13">
    <location>
        <begin position="189"/>
        <end position="208"/>
    </location>
</feature>
<dbReference type="Proteomes" id="UP001168552">
    <property type="component" value="Unassembled WGS sequence"/>
</dbReference>
<comment type="catalytic activity">
    <reaction evidence="12">
        <text>K(+)(in) = K(+)(out)</text>
        <dbReference type="Rhea" id="RHEA:29463"/>
        <dbReference type="ChEBI" id="CHEBI:29103"/>
    </reaction>
</comment>
<comment type="caution">
    <text evidence="14">The sequence shown here is derived from an EMBL/GenBank/DDBJ whole genome shotgun (WGS) entry which is preliminary data.</text>
</comment>
<evidence type="ECO:0000256" key="3">
    <source>
        <dbReference type="ARBA" id="ARBA00022448"/>
    </source>
</evidence>